<protein>
    <submittedName>
        <fullName evidence="1">Uncharacterized protein</fullName>
    </submittedName>
</protein>
<dbReference type="EMBL" id="LN902847">
    <property type="protein sequence ID" value="CDS36919.1"/>
    <property type="molecule type" value="Genomic_DNA"/>
</dbReference>
<proteinExistence type="predicted"/>
<organism evidence="1 2">
    <name type="scientific">Echinococcus multilocularis</name>
    <name type="common">Fox tapeworm</name>
    <dbReference type="NCBI Taxonomy" id="6211"/>
    <lineage>
        <taxon>Eukaryota</taxon>
        <taxon>Metazoa</taxon>
        <taxon>Spiralia</taxon>
        <taxon>Lophotrochozoa</taxon>
        <taxon>Platyhelminthes</taxon>
        <taxon>Cestoda</taxon>
        <taxon>Eucestoda</taxon>
        <taxon>Cyclophyllidea</taxon>
        <taxon>Taeniidae</taxon>
        <taxon>Echinococcus</taxon>
    </lineage>
</organism>
<gene>
    <name evidence="1" type="ORF">EmuJ_000414600</name>
</gene>
<reference evidence="1" key="1">
    <citation type="journal article" date="2013" name="Nature">
        <title>The genomes of four tapeworm species reveal adaptations to parasitism.</title>
        <authorList>
            <person name="Tsai I.J."/>
            <person name="Zarowiecki M."/>
            <person name="Holroyd N."/>
            <person name="Garciarrubio A."/>
            <person name="Sanchez-Flores A."/>
            <person name="Brooks K.L."/>
            <person name="Tracey A."/>
            <person name="Bobes R.J."/>
            <person name="Fragoso G."/>
            <person name="Sciutto E."/>
            <person name="Aslett M."/>
            <person name="Beasley H."/>
            <person name="Bennett H.M."/>
            <person name="Cai J."/>
            <person name="Camicia F."/>
            <person name="Clark R."/>
            <person name="Cucher M."/>
            <person name="De Silva N."/>
            <person name="Day T.A."/>
            <person name="Deplazes P."/>
            <person name="Estrada K."/>
            <person name="Fernandez C."/>
            <person name="Holland P.W."/>
            <person name="Hou J."/>
            <person name="Hu S."/>
            <person name="Huckvale T."/>
            <person name="Hung S.S."/>
            <person name="Kamenetzky L."/>
            <person name="Keane J.A."/>
            <person name="Kiss F."/>
            <person name="Koziol U."/>
            <person name="Lambert O."/>
            <person name="Liu K."/>
            <person name="Luo X."/>
            <person name="Luo Y."/>
            <person name="Macchiaroli N."/>
            <person name="Nichol S."/>
            <person name="Paps J."/>
            <person name="Parkinson J."/>
            <person name="Pouchkina-Stantcheva N."/>
            <person name="Riddiford N."/>
            <person name="Rosenzvit M."/>
            <person name="Salinas G."/>
            <person name="Wasmuth J.D."/>
            <person name="Zamanian M."/>
            <person name="Zheng Y."/>
            <person name="Cai X."/>
            <person name="Soberon X."/>
            <person name="Olson P.D."/>
            <person name="Laclette J.P."/>
            <person name="Brehm K."/>
            <person name="Berriman M."/>
            <person name="Garciarrubio A."/>
            <person name="Bobes R.J."/>
            <person name="Fragoso G."/>
            <person name="Sanchez-Flores A."/>
            <person name="Estrada K."/>
            <person name="Cevallos M.A."/>
            <person name="Morett E."/>
            <person name="Gonzalez V."/>
            <person name="Portillo T."/>
            <person name="Ochoa-Leyva A."/>
            <person name="Jose M.V."/>
            <person name="Sciutto E."/>
            <person name="Landa A."/>
            <person name="Jimenez L."/>
            <person name="Valdes V."/>
            <person name="Carrero J.C."/>
            <person name="Larralde C."/>
            <person name="Morales-Montor J."/>
            <person name="Limon-Lason J."/>
            <person name="Soberon X."/>
            <person name="Laclette J.P."/>
        </authorList>
    </citation>
    <scope>NUCLEOTIDE SEQUENCE [LARGE SCALE GENOMIC DNA]</scope>
</reference>
<name>A0A068Y1J3_ECHMU</name>
<accession>A0A068Y1J3</accession>
<evidence type="ECO:0000313" key="2">
    <source>
        <dbReference type="Proteomes" id="UP000017246"/>
    </source>
</evidence>
<dbReference type="Proteomes" id="UP000017246">
    <property type="component" value="Unassembled WGS sequence"/>
</dbReference>
<keyword evidence="2" id="KW-1185">Reference proteome</keyword>
<reference evidence="1" key="2">
    <citation type="submission" date="2015-11" db="EMBL/GenBank/DDBJ databases">
        <authorList>
            <person name="Zhang Y."/>
            <person name="Guo Z."/>
        </authorList>
    </citation>
    <scope>NUCLEOTIDE SEQUENCE</scope>
</reference>
<dbReference type="AlphaFoldDB" id="A0A068Y1J3"/>
<evidence type="ECO:0000313" key="1">
    <source>
        <dbReference type="EMBL" id="CDS36919.1"/>
    </source>
</evidence>
<sequence>MSSTRQHNLFFIKSISGCVPSSLAPSSSSQFHSASLTRCDTPRRLGGIHSAKSTTCMPPLPSMNGFKCMECVCESISDASWRQPANQLISQSGRIARLKIPPHQY</sequence>